<name>A0ABM5WQE1_9BURK</name>
<gene>
    <name evidence="1" type="ORF">AT302_26845</name>
</gene>
<reference evidence="2" key="1">
    <citation type="submission" date="2015-12" db="EMBL/GenBank/DDBJ databases">
        <title>Complete genome sequence of Pandoraea norimbergensis DSM 11628.</title>
        <authorList>
            <person name="Ee R."/>
            <person name="Lim Y.-L."/>
            <person name="Yong D."/>
            <person name="Yin W.-F."/>
            <person name="Chan K.-G."/>
        </authorList>
    </citation>
    <scope>NUCLEOTIDE SEQUENCE [LARGE SCALE GENOMIC DNA]</scope>
    <source>
        <strain evidence="2">DSM 11628</strain>
    </source>
</reference>
<protein>
    <submittedName>
        <fullName evidence="1">Uncharacterized protein</fullName>
    </submittedName>
</protein>
<dbReference type="Proteomes" id="UP000060277">
    <property type="component" value="Chromosome"/>
</dbReference>
<sequence>MHFAAAHELRFYQRLDSLENTRGVQYLYPGTSEDITGGAPPGKLGARAELQRVVLRDMLIEAFSHGVAIDSIEDMVVHKGGTYTKFTLANSINYGSNTYQIPELVKAYQQIVPPASRLNFLEHMQVFLRWMAVRYQSPEFRSSVRNRLDHLMDQHKVLVKEADDAEAAYTTLRRQRPPPEAITLGHAQARWTKAVDLTTKSMHEIALEKGRPTEAIWERIQREAADVLKHDSRQEGLRRSANLLREAKTNGDSTWEASLEMSVSTLESMLSTPEQLALAQAWSMGLSGNHPLPPKVMALFDLLVHDALLTSWHDHLLSSSLYFKTRATDKFGETDYLAEAEQVKASVAETQRLRRENDPSLVVPQ</sequence>
<dbReference type="EMBL" id="CP013480">
    <property type="protein sequence ID" value="ALS62889.1"/>
    <property type="molecule type" value="Genomic_DNA"/>
</dbReference>
<accession>A0ABM5WQE1</accession>
<organism evidence="1 2">
    <name type="scientific">Pandoraea norimbergensis</name>
    <dbReference type="NCBI Taxonomy" id="93219"/>
    <lineage>
        <taxon>Bacteria</taxon>
        <taxon>Pseudomonadati</taxon>
        <taxon>Pseudomonadota</taxon>
        <taxon>Betaproteobacteria</taxon>
        <taxon>Burkholderiales</taxon>
        <taxon>Burkholderiaceae</taxon>
        <taxon>Pandoraea</taxon>
    </lineage>
</organism>
<dbReference type="RefSeq" id="WP_058379744.1">
    <property type="nucleotide sequence ID" value="NZ_CP013480.3"/>
</dbReference>
<keyword evidence="2" id="KW-1185">Reference proteome</keyword>
<evidence type="ECO:0000313" key="2">
    <source>
        <dbReference type="Proteomes" id="UP000060277"/>
    </source>
</evidence>
<proteinExistence type="predicted"/>
<evidence type="ECO:0000313" key="1">
    <source>
        <dbReference type="EMBL" id="ALS62889.1"/>
    </source>
</evidence>